<reference evidence="1 2" key="1">
    <citation type="submission" date="2023-09" db="EMBL/GenBank/DDBJ databases">
        <title>Genomes of two closely related lineages of the louse Polyplax serrata with different host specificities.</title>
        <authorList>
            <person name="Martinu J."/>
            <person name="Tarabai H."/>
            <person name="Stefka J."/>
            <person name="Hypsa V."/>
        </authorList>
    </citation>
    <scope>NUCLEOTIDE SEQUENCE [LARGE SCALE GENOMIC DNA]</scope>
    <source>
        <strain evidence="1">98ZLc_SE</strain>
    </source>
</reference>
<name>A0ABR1APA2_POLSC</name>
<dbReference type="EMBL" id="JAWJWF010000046">
    <property type="protein sequence ID" value="KAK6624323.1"/>
    <property type="molecule type" value="Genomic_DNA"/>
</dbReference>
<organism evidence="1 2">
    <name type="scientific">Polyplax serrata</name>
    <name type="common">Common mouse louse</name>
    <dbReference type="NCBI Taxonomy" id="468196"/>
    <lineage>
        <taxon>Eukaryota</taxon>
        <taxon>Metazoa</taxon>
        <taxon>Ecdysozoa</taxon>
        <taxon>Arthropoda</taxon>
        <taxon>Hexapoda</taxon>
        <taxon>Insecta</taxon>
        <taxon>Pterygota</taxon>
        <taxon>Neoptera</taxon>
        <taxon>Paraneoptera</taxon>
        <taxon>Psocodea</taxon>
        <taxon>Troctomorpha</taxon>
        <taxon>Phthiraptera</taxon>
        <taxon>Anoplura</taxon>
        <taxon>Polyplacidae</taxon>
        <taxon>Polyplax</taxon>
    </lineage>
</organism>
<protein>
    <submittedName>
        <fullName evidence="1">Uncharacterized protein</fullName>
    </submittedName>
</protein>
<gene>
    <name evidence="1" type="ORF">RUM44_011182</name>
</gene>
<proteinExistence type="predicted"/>
<keyword evidence="2" id="KW-1185">Reference proteome</keyword>
<evidence type="ECO:0000313" key="2">
    <source>
        <dbReference type="Proteomes" id="UP001359485"/>
    </source>
</evidence>
<accession>A0ABR1APA2</accession>
<dbReference type="Proteomes" id="UP001359485">
    <property type="component" value="Unassembled WGS sequence"/>
</dbReference>
<sequence length="76" mass="8373">MTTEHKMNSMFDAKCSVQRDEPERFGTVRHHCPPCLPLHGDSFLSVTDTEVRVEETCSKLGLVADGDTDAGSSSFQ</sequence>
<evidence type="ECO:0000313" key="1">
    <source>
        <dbReference type="EMBL" id="KAK6624323.1"/>
    </source>
</evidence>
<comment type="caution">
    <text evidence="1">The sequence shown here is derived from an EMBL/GenBank/DDBJ whole genome shotgun (WGS) entry which is preliminary data.</text>
</comment>